<gene>
    <name evidence="1" type="ORF">NKI81_15935</name>
</gene>
<keyword evidence="2" id="KW-1185">Reference proteome</keyword>
<reference evidence="1 2" key="1">
    <citation type="journal article" date="2024" name="Proc. Natl. Acad. Sci. U.S.A.">
        <title>The evolutionary genomics of adaptation to stress in wild rhizobium bacteria.</title>
        <authorList>
            <person name="Kehlet-Delgado H."/>
            <person name="Montoya A.P."/>
            <person name="Jensen K.T."/>
            <person name="Wendlandt C.E."/>
            <person name="Dexheimer C."/>
            <person name="Roberts M."/>
            <person name="Torres Martinez L."/>
            <person name="Friesen M.L."/>
            <person name="Griffitts J.S."/>
            <person name="Porter S.S."/>
        </authorList>
    </citation>
    <scope>NUCLEOTIDE SEQUENCE [LARGE SCALE GENOMIC DNA]</scope>
    <source>
        <strain evidence="1 2">M0468</strain>
    </source>
</reference>
<sequence length="68" mass="7799">MEATGNRWVRAATVRKRYAGIGEATLWRWVNDPKSDFPKPTKRNGVRYWDEAALDRYDRDIMAAGAVA</sequence>
<evidence type="ECO:0000313" key="2">
    <source>
        <dbReference type="Proteomes" id="UP001480082"/>
    </source>
</evidence>
<dbReference type="Proteomes" id="UP001480082">
    <property type="component" value="Unassembled WGS sequence"/>
</dbReference>
<proteinExistence type="predicted"/>
<dbReference type="EMBL" id="JAMYRI010000008">
    <property type="protein sequence ID" value="MER9285442.1"/>
    <property type="molecule type" value="Genomic_DNA"/>
</dbReference>
<evidence type="ECO:0000313" key="1">
    <source>
        <dbReference type="EMBL" id="MER9285442.1"/>
    </source>
</evidence>
<accession>A0ACC6T081</accession>
<organism evidence="1 2">
    <name type="scientific">Mesorhizobium australicum</name>
    <dbReference type="NCBI Taxonomy" id="536018"/>
    <lineage>
        <taxon>Bacteria</taxon>
        <taxon>Pseudomonadati</taxon>
        <taxon>Pseudomonadota</taxon>
        <taxon>Alphaproteobacteria</taxon>
        <taxon>Hyphomicrobiales</taxon>
        <taxon>Phyllobacteriaceae</taxon>
        <taxon>Mesorhizobium</taxon>
    </lineage>
</organism>
<comment type="caution">
    <text evidence="1">The sequence shown here is derived from an EMBL/GenBank/DDBJ whole genome shotgun (WGS) entry which is preliminary data.</text>
</comment>
<protein>
    <submittedName>
        <fullName evidence="1">Uncharacterized protein</fullName>
    </submittedName>
</protein>
<name>A0ACC6T081_9HYPH</name>